<accession>A0A0F8ZLW4</accession>
<name>A0A0F8ZLW4_9ZZZZ</name>
<dbReference type="AlphaFoldDB" id="A0A0F8ZLW4"/>
<feature type="non-terminal residue" evidence="1">
    <location>
        <position position="1"/>
    </location>
</feature>
<sequence length="45" mass="5295">PPDMEEEWNLALLRRAEADGGFKMRGQKTSYILESIREKLDRDND</sequence>
<proteinExistence type="predicted"/>
<organism evidence="1">
    <name type="scientific">marine sediment metagenome</name>
    <dbReference type="NCBI Taxonomy" id="412755"/>
    <lineage>
        <taxon>unclassified sequences</taxon>
        <taxon>metagenomes</taxon>
        <taxon>ecological metagenomes</taxon>
    </lineage>
</organism>
<gene>
    <name evidence="1" type="ORF">LCGC14_2757460</name>
</gene>
<dbReference type="EMBL" id="LAZR01050592">
    <property type="protein sequence ID" value="KKK87020.1"/>
    <property type="molecule type" value="Genomic_DNA"/>
</dbReference>
<protein>
    <submittedName>
        <fullName evidence="1">Uncharacterized protein</fullName>
    </submittedName>
</protein>
<comment type="caution">
    <text evidence="1">The sequence shown here is derived from an EMBL/GenBank/DDBJ whole genome shotgun (WGS) entry which is preliminary data.</text>
</comment>
<evidence type="ECO:0000313" key="1">
    <source>
        <dbReference type="EMBL" id="KKK87020.1"/>
    </source>
</evidence>
<reference evidence="1" key="1">
    <citation type="journal article" date="2015" name="Nature">
        <title>Complex archaea that bridge the gap between prokaryotes and eukaryotes.</title>
        <authorList>
            <person name="Spang A."/>
            <person name="Saw J.H."/>
            <person name="Jorgensen S.L."/>
            <person name="Zaremba-Niedzwiedzka K."/>
            <person name="Martijn J."/>
            <person name="Lind A.E."/>
            <person name="van Eijk R."/>
            <person name="Schleper C."/>
            <person name="Guy L."/>
            <person name="Ettema T.J."/>
        </authorList>
    </citation>
    <scope>NUCLEOTIDE SEQUENCE</scope>
</reference>